<dbReference type="GO" id="GO:0016705">
    <property type="term" value="F:oxidoreductase activity, acting on paired donors, with incorporation or reduction of molecular oxygen"/>
    <property type="evidence" value="ECO:0007669"/>
    <property type="project" value="InterPro"/>
</dbReference>
<name>B0D5Z8_LACBS</name>
<dbReference type="PRINTS" id="PR00385">
    <property type="entry name" value="P450"/>
</dbReference>
<dbReference type="EMBL" id="DS547098">
    <property type="protein sequence ID" value="EDR10111.1"/>
    <property type="molecule type" value="Genomic_DNA"/>
</dbReference>
<dbReference type="GeneID" id="6074972"/>
<dbReference type="GO" id="GO:0020037">
    <property type="term" value="F:heme binding"/>
    <property type="evidence" value="ECO:0007669"/>
    <property type="project" value="InterPro"/>
</dbReference>
<gene>
    <name evidence="13" type="ORF">LACBIDRAFT_318101</name>
</gene>
<dbReference type="PANTHER" id="PTHR24305:SF166">
    <property type="entry name" value="CYTOCHROME P450 12A4, MITOCHONDRIAL-RELATED"/>
    <property type="match status" value="1"/>
</dbReference>
<keyword evidence="10" id="KW-0408">Iron</keyword>
<dbReference type="RefSeq" id="XP_001879496.1">
    <property type="nucleotide sequence ID" value="XM_001879461.1"/>
</dbReference>
<comment type="similarity">
    <text evidence="4">Belongs to the cytochrome P450 family.</text>
</comment>
<evidence type="ECO:0000256" key="3">
    <source>
        <dbReference type="ARBA" id="ARBA00004721"/>
    </source>
</evidence>
<keyword evidence="6" id="KW-0812">Transmembrane</keyword>
<dbReference type="GO" id="GO:0016020">
    <property type="term" value="C:membrane"/>
    <property type="evidence" value="ECO:0007669"/>
    <property type="project" value="UniProtKB-SubCell"/>
</dbReference>
<dbReference type="OrthoDB" id="1470350at2759"/>
<dbReference type="InParanoid" id="B0D5Z8"/>
<dbReference type="CDD" id="cd11069">
    <property type="entry name" value="CYP_FUM15-like"/>
    <property type="match status" value="1"/>
</dbReference>
<dbReference type="InterPro" id="IPR050121">
    <property type="entry name" value="Cytochrome_P450_monoxygenase"/>
</dbReference>
<keyword evidence="8" id="KW-1133">Transmembrane helix</keyword>
<evidence type="ECO:0000256" key="6">
    <source>
        <dbReference type="ARBA" id="ARBA00022692"/>
    </source>
</evidence>
<dbReference type="STRING" id="486041.B0D5Z8"/>
<evidence type="ECO:0000256" key="2">
    <source>
        <dbReference type="ARBA" id="ARBA00004370"/>
    </source>
</evidence>
<evidence type="ECO:0000256" key="5">
    <source>
        <dbReference type="ARBA" id="ARBA00022617"/>
    </source>
</evidence>
<dbReference type="GO" id="GO:0004497">
    <property type="term" value="F:monooxygenase activity"/>
    <property type="evidence" value="ECO:0007669"/>
    <property type="project" value="UniProtKB-KW"/>
</dbReference>
<dbReference type="InterPro" id="IPR036396">
    <property type="entry name" value="Cyt_P450_sf"/>
</dbReference>
<evidence type="ECO:0000256" key="1">
    <source>
        <dbReference type="ARBA" id="ARBA00001971"/>
    </source>
</evidence>
<dbReference type="AlphaFoldDB" id="B0D5Z8"/>
<dbReference type="HOGENOM" id="CLU_001570_5_11_1"/>
<keyword evidence="14" id="KW-1185">Reference proteome</keyword>
<dbReference type="InterPro" id="IPR001128">
    <property type="entry name" value="Cyt_P450"/>
</dbReference>
<sequence length="511" mass="57640">MLSSILKAIVLLSLFWICWRIVCQRLFKTALDNIPGPPSPSFLKGNFPQLFNINGWDFHKDIASKYGGVIKVKALFGENQLYVFDPKALHHVLIKDQYIYEETSAFIEGNRMMLGNGLPATLGDHHRRQRKMLNPVFSNSNLREMIPTLYSVAHKLRTSISQQVTDGPQEIDLLSWTSRTALEMVGQCGFGYSFDSLATDATPHPYSVSVKELMPAILRVLFVRSYLLAPAVKIGSPRFRRFMVNLLPWKNLHDLRDIVDTMYKTSVEIFESKKRAMMGGDDAVATQIGREKDLLSTLMRANMDASNEDKLDESELIGQVSAFTFAAMDTTSNALCRILHLLAQYQDVQDKLRHEVTEAYAKHGNLDHDELVALPYLDAICKETLRLYPPVSFLFRTTRANVVMPLSNPIQGLDGKEINEILIPKNTNVIMSIIEANRNAEIWGPDCLVWIPERWLSLLPSSVTNARVPGIYAHTLTFLGGGRACIGFKFSQLELSSSLNHQCPRPTLLLR</sequence>
<dbReference type="Proteomes" id="UP000001194">
    <property type="component" value="Unassembled WGS sequence"/>
</dbReference>
<evidence type="ECO:0000256" key="8">
    <source>
        <dbReference type="ARBA" id="ARBA00022989"/>
    </source>
</evidence>
<dbReference type="PANTHER" id="PTHR24305">
    <property type="entry name" value="CYTOCHROME P450"/>
    <property type="match status" value="1"/>
</dbReference>
<organism evidence="14">
    <name type="scientific">Laccaria bicolor (strain S238N-H82 / ATCC MYA-4686)</name>
    <name type="common">Bicoloured deceiver</name>
    <name type="synonym">Laccaria laccata var. bicolor</name>
    <dbReference type="NCBI Taxonomy" id="486041"/>
    <lineage>
        <taxon>Eukaryota</taxon>
        <taxon>Fungi</taxon>
        <taxon>Dikarya</taxon>
        <taxon>Basidiomycota</taxon>
        <taxon>Agaricomycotina</taxon>
        <taxon>Agaricomycetes</taxon>
        <taxon>Agaricomycetidae</taxon>
        <taxon>Agaricales</taxon>
        <taxon>Agaricineae</taxon>
        <taxon>Hydnangiaceae</taxon>
        <taxon>Laccaria</taxon>
    </lineage>
</organism>
<dbReference type="Pfam" id="PF00067">
    <property type="entry name" value="p450"/>
    <property type="match status" value="1"/>
</dbReference>
<keyword evidence="5" id="KW-0349">Heme</keyword>
<dbReference type="SUPFAM" id="SSF48264">
    <property type="entry name" value="Cytochrome P450"/>
    <property type="match status" value="1"/>
</dbReference>
<dbReference type="GO" id="GO:0005506">
    <property type="term" value="F:iron ion binding"/>
    <property type="evidence" value="ECO:0007669"/>
    <property type="project" value="InterPro"/>
</dbReference>
<keyword evidence="9" id="KW-0560">Oxidoreductase</keyword>
<accession>B0D5Z8</accession>
<evidence type="ECO:0000256" key="4">
    <source>
        <dbReference type="ARBA" id="ARBA00010617"/>
    </source>
</evidence>
<evidence type="ECO:0000313" key="14">
    <source>
        <dbReference type="Proteomes" id="UP000001194"/>
    </source>
</evidence>
<dbReference type="KEGG" id="lbc:LACBIDRAFT_318101"/>
<comment type="cofactor">
    <cofactor evidence="1">
        <name>heme</name>
        <dbReference type="ChEBI" id="CHEBI:30413"/>
    </cofactor>
</comment>
<evidence type="ECO:0000256" key="9">
    <source>
        <dbReference type="ARBA" id="ARBA00023002"/>
    </source>
</evidence>
<comment type="subcellular location">
    <subcellularLocation>
        <location evidence="2">Membrane</location>
    </subcellularLocation>
</comment>
<dbReference type="Gene3D" id="1.10.630.10">
    <property type="entry name" value="Cytochrome P450"/>
    <property type="match status" value="1"/>
</dbReference>
<evidence type="ECO:0000256" key="7">
    <source>
        <dbReference type="ARBA" id="ARBA00022723"/>
    </source>
</evidence>
<protein>
    <submittedName>
        <fullName evidence="13">Predicted protein</fullName>
    </submittedName>
</protein>
<evidence type="ECO:0000313" key="13">
    <source>
        <dbReference type="EMBL" id="EDR10111.1"/>
    </source>
</evidence>
<evidence type="ECO:0000256" key="12">
    <source>
        <dbReference type="ARBA" id="ARBA00023136"/>
    </source>
</evidence>
<keyword evidence="11" id="KW-0503">Monooxygenase</keyword>
<keyword evidence="12" id="KW-0472">Membrane</keyword>
<reference evidence="13 14" key="1">
    <citation type="journal article" date="2008" name="Nature">
        <title>The genome of Laccaria bicolor provides insights into mycorrhizal symbiosis.</title>
        <authorList>
            <person name="Martin F."/>
            <person name="Aerts A."/>
            <person name="Ahren D."/>
            <person name="Brun A."/>
            <person name="Danchin E.G.J."/>
            <person name="Duchaussoy F."/>
            <person name="Gibon J."/>
            <person name="Kohler A."/>
            <person name="Lindquist E."/>
            <person name="Pereda V."/>
            <person name="Salamov A."/>
            <person name="Shapiro H.J."/>
            <person name="Wuyts J."/>
            <person name="Blaudez D."/>
            <person name="Buee M."/>
            <person name="Brokstein P."/>
            <person name="Canbaeck B."/>
            <person name="Cohen D."/>
            <person name="Courty P.E."/>
            <person name="Coutinho P.M."/>
            <person name="Delaruelle C."/>
            <person name="Detter J.C."/>
            <person name="Deveau A."/>
            <person name="DiFazio S."/>
            <person name="Duplessis S."/>
            <person name="Fraissinet-Tachet L."/>
            <person name="Lucic E."/>
            <person name="Frey-Klett P."/>
            <person name="Fourrey C."/>
            <person name="Feussner I."/>
            <person name="Gay G."/>
            <person name="Grimwood J."/>
            <person name="Hoegger P.J."/>
            <person name="Jain P."/>
            <person name="Kilaru S."/>
            <person name="Labbe J."/>
            <person name="Lin Y.C."/>
            <person name="Legue V."/>
            <person name="Le Tacon F."/>
            <person name="Marmeisse R."/>
            <person name="Melayah D."/>
            <person name="Montanini B."/>
            <person name="Muratet M."/>
            <person name="Nehls U."/>
            <person name="Niculita-Hirzel H."/>
            <person name="Oudot-Le Secq M.P."/>
            <person name="Peter M."/>
            <person name="Quesneville H."/>
            <person name="Rajashekar B."/>
            <person name="Reich M."/>
            <person name="Rouhier N."/>
            <person name="Schmutz J."/>
            <person name="Yin T."/>
            <person name="Chalot M."/>
            <person name="Henrissat B."/>
            <person name="Kuees U."/>
            <person name="Lucas S."/>
            <person name="Van de Peer Y."/>
            <person name="Podila G.K."/>
            <person name="Polle A."/>
            <person name="Pukkila P.J."/>
            <person name="Richardson P.M."/>
            <person name="Rouze P."/>
            <person name="Sanders I.R."/>
            <person name="Stajich J.E."/>
            <person name="Tunlid A."/>
            <person name="Tuskan G."/>
            <person name="Grigoriev I.V."/>
        </authorList>
    </citation>
    <scope>NUCLEOTIDE SEQUENCE [LARGE SCALE GENOMIC DNA]</scope>
    <source>
        <strain evidence="14">S238N-H82 / ATCC MYA-4686</strain>
    </source>
</reference>
<comment type="pathway">
    <text evidence="3">Secondary metabolite biosynthesis; terpenoid biosynthesis.</text>
</comment>
<evidence type="ECO:0000256" key="11">
    <source>
        <dbReference type="ARBA" id="ARBA00023033"/>
    </source>
</evidence>
<keyword evidence="7" id="KW-0479">Metal-binding</keyword>
<proteinExistence type="inferred from homology"/>
<evidence type="ECO:0000256" key="10">
    <source>
        <dbReference type="ARBA" id="ARBA00023004"/>
    </source>
</evidence>